<protein>
    <submittedName>
        <fullName evidence="2">Uncharacterized protein</fullName>
    </submittedName>
</protein>
<feature type="signal peptide" evidence="1">
    <location>
        <begin position="1"/>
        <end position="23"/>
    </location>
</feature>
<dbReference type="Proteomes" id="UP000309389">
    <property type="component" value="Unassembled WGS sequence"/>
</dbReference>
<sequence length="174" mass="18171">MPKYPAILAATAALGALALPAVGQSAPIDDRYAGVAEQQDDGWEGEAQAGASYTVGEETVFEPVDVDAAIGPVGDEASDAPASLEYASVGPDAATPARTPVLGYSPAQRAEWLSQCRTLRPGPRRRYSAEDRVSSPDESHGIDYCEAYLLNYERGYGVPTQVMAPMAGTPAPGL</sequence>
<reference evidence="2 3" key="1">
    <citation type="submission" date="2019-04" db="EMBL/GenBank/DDBJ databases">
        <title>Altererythrobacter aquimixticola sp. nov., isolated from sediment of junction between the ocean and a freshwater spring.</title>
        <authorList>
            <person name="Yoon J.-H."/>
        </authorList>
    </citation>
    <scope>NUCLEOTIDE SEQUENCE [LARGE SCALE GENOMIC DNA]</scope>
    <source>
        <strain evidence="2 3">SSKS-13</strain>
    </source>
</reference>
<dbReference type="RefSeq" id="WP_136694725.1">
    <property type="nucleotide sequence ID" value="NZ_SSHH01000004.1"/>
</dbReference>
<gene>
    <name evidence="2" type="ORF">E5222_15650</name>
</gene>
<keyword evidence="1" id="KW-0732">Signal</keyword>
<feature type="chain" id="PRO_5020974969" evidence="1">
    <location>
        <begin position="24"/>
        <end position="174"/>
    </location>
</feature>
<evidence type="ECO:0000256" key="1">
    <source>
        <dbReference type="SAM" id="SignalP"/>
    </source>
</evidence>
<proteinExistence type="predicted"/>
<keyword evidence="3" id="KW-1185">Reference proteome</keyword>
<evidence type="ECO:0000313" key="3">
    <source>
        <dbReference type="Proteomes" id="UP000309389"/>
    </source>
</evidence>
<accession>A0A4T3EYJ4</accession>
<comment type="caution">
    <text evidence="2">The sequence shown here is derived from an EMBL/GenBank/DDBJ whole genome shotgun (WGS) entry which is preliminary data.</text>
</comment>
<evidence type="ECO:0000313" key="2">
    <source>
        <dbReference type="EMBL" id="TIX49151.1"/>
    </source>
</evidence>
<name>A0A4T3EYJ4_9SPHN</name>
<organism evidence="2 3">
    <name type="scientific">Alteraurantiacibacter aquimixticola</name>
    <dbReference type="NCBI Taxonomy" id="2489173"/>
    <lineage>
        <taxon>Bacteria</taxon>
        <taxon>Pseudomonadati</taxon>
        <taxon>Pseudomonadota</taxon>
        <taxon>Alphaproteobacteria</taxon>
        <taxon>Sphingomonadales</taxon>
        <taxon>Erythrobacteraceae</taxon>
        <taxon>Alteraurantiacibacter</taxon>
    </lineage>
</organism>
<dbReference type="AlphaFoldDB" id="A0A4T3EYJ4"/>
<dbReference type="OrthoDB" id="7410331at2"/>
<dbReference type="EMBL" id="SSHH01000004">
    <property type="protein sequence ID" value="TIX49151.1"/>
    <property type="molecule type" value="Genomic_DNA"/>
</dbReference>